<dbReference type="Proteomes" id="UP001056535">
    <property type="component" value="Chromosome"/>
</dbReference>
<proteinExistence type="predicted"/>
<dbReference type="PRINTS" id="PR00111">
    <property type="entry name" value="ABHYDROLASE"/>
</dbReference>
<evidence type="ECO:0000313" key="4">
    <source>
        <dbReference type="Proteomes" id="UP001056535"/>
    </source>
</evidence>
<gene>
    <name evidence="3" type="ORF">NF557_14820</name>
</gene>
<feature type="domain" description="AB hydrolase-1" evidence="2">
    <location>
        <begin position="19"/>
        <end position="251"/>
    </location>
</feature>
<evidence type="ECO:0000313" key="3">
    <source>
        <dbReference type="EMBL" id="USQ78099.1"/>
    </source>
</evidence>
<organism evidence="3 4">
    <name type="scientific">Ornithinimicrobium cryptoxanthini</name>
    <dbReference type="NCBI Taxonomy" id="2934161"/>
    <lineage>
        <taxon>Bacteria</taxon>
        <taxon>Bacillati</taxon>
        <taxon>Actinomycetota</taxon>
        <taxon>Actinomycetes</taxon>
        <taxon>Micrococcales</taxon>
        <taxon>Ornithinimicrobiaceae</taxon>
        <taxon>Ornithinimicrobium</taxon>
    </lineage>
</organism>
<evidence type="ECO:0000259" key="2">
    <source>
        <dbReference type="Pfam" id="PF00561"/>
    </source>
</evidence>
<dbReference type="InterPro" id="IPR050266">
    <property type="entry name" value="AB_hydrolase_sf"/>
</dbReference>
<dbReference type="Gene3D" id="3.40.50.1820">
    <property type="entry name" value="alpha/beta hydrolase"/>
    <property type="match status" value="1"/>
</dbReference>
<dbReference type="InterPro" id="IPR029058">
    <property type="entry name" value="AB_hydrolase_fold"/>
</dbReference>
<reference evidence="3" key="1">
    <citation type="submission" date="2022-06" db="EMBL/GenBank/DDBJ databases">
        <title>Ornithinimicrobium JY.X270.</title>
        <authorList>
            <person name="Huang Y."/>
        </authorList>
    </citation>
    <scope>NUCLEOTIDE SEQUENCE</scope>
    <source>
        <strain evidence="3">JY.X270</strain>
    </source>
</reference>
<dbReference type="PRINTS" id="PR00412">
    <property type="entry name" value="EPOXHYDRLASE"/>
</dbReference>
<name>A0ABY4YMX5_9MICO</name>
<dbReference type="Pfam" id="PF00561">
    <property type="entry name" value="Abhydrolase_1"/>
    <property type="match status" value="1"/>
</dbReference>
<dbReference type="SUPFAM" id="SSF53474">
    <property type="entry name" value="alpha/beta-Hydrolases"/>
    <property type="match status" value="1"/>
</dbReference>
<protein>
    <submittedName>
        <fullName evidence="3">Alpha/beta fold hydrolase</fullName>
    </submittedName>
</protein>
<keyword evidence="4" id="KW-1185">Reference proteome</keyword>
<keyword evidence="1 3" id="KW-0378">Hydrolase</keyword>
<dbReference type="PANTHER" id="PTHR43798">
    <property type="entry name" value="MONOACYLGLYCEROL LIPASE"/>
    <property type="match status" value="1"/>
</dbReference>
<accession>A0ABY4YMX5</accession>
<dbReference type="EMBL" id="CP099490">
    <property type="protein sequence ID" value="USQ78099.1"/>
    <property type="molecule type" value="Genomic_DNA"/>
</dbReference>
<dbReference type="PANTHER" id="PTHR43798:SF31">
    <property type="entry name" value="AB HYDROLASE SUPERFAMILY PROTEIN YCLE"/>
    <property type="match status" value="1"/>
</dbReference>
<sequence length="267" mass="28810">MVSVGGVDTWVHDLGAGAPVMLLHGSGPGVSAFANWRLTMPALVAAGNRVIAPDQLGFGQTVPPAGHDYGLDSWVEHAIGVLDALGLERVGLVGNSFGGAVALALASRHPERVERLVLMGSVGVEFELTPGLDAVWGYEPSVEAMHELLRIFAYDQSLVSGDLAKIRYEASIADGAQDRFGAMFPAPRQRWVTAMATPEEQIRAVSQPALIVHGRDDQVIPLETSLRLHQLLDDSELHVFGRCGHWTQIERTAQFNALLTRFFAQTS</sequence>
<dbReference type="GO" id="GO:0016787">
    <property type="term" value="F:hydrolase activity"/>
    <property type="evidence" value="ECO:0007669"/>
    <property type="project" value="UniProtKB-KW"/>
</dbReference>
<dbReference type="InterPro" id="IPR000073">
    <property type="entry name" value="AB_hydrolase_1"/>
</dbReference>
<dbReference type="InterPro" id="IPR000639">
    <property type="entry name" value="Epox_hydrolase-like"/>
</dbReference>
<evidence type="ECO:0000256" key="1">
    <source>
        <dbReference type="ARBA" id="ARBA00022801"/>
    </source>
</evidence>